<evidence type="ECO:0000256" key="5">
    <source>
        <dbReference type="ARBA" id="ARBA00022806"/>
    </source>
</evidence>
<dbReference type="GO" id="GO:0003690">
    <property type="term" value="F:double-stranded DNA binding"/>
    <property type="evidence" value="ECO:0007669"/>
    <property type="project" value="UniProtKB-UniRule"/>
</dbReference>
<keyword evidence="1 13" id="KW-0540">Nuclease</keyword>
<comment type="subunit">
    <text evidence="13">Heterodimer of AddA and AddB/RexB.</text>
</comment>
<protein>
    <recommendedName>
        <fullName evidence="13">ATP-dependent helicase/nuclease subunit A</fullName>
        <ecNumber evidence="13">3.1.-.-</ecNumber>
        <ecNumber evidence="13">5.6.2.4</ecNumber>
    </recommendedName>
    <alternativeName>
        <fullName evidence="13">ATP-dependent helicase/nuclease AddA</fullName>
    </alternativeName>
    <alternativeName>
        <fullName evidence="13">DNA 3'-5' helicase AddA</fullName>
    </alternativeName>
</protein>
<keyword evidence="9 13" id="KW-0234">DNA repair</keyword>
<dbReference type="SUPFAM" id="SSF52540">
    <property type="entry name" value="P-loop containing nucleoside triphosphate hydrolases"/>
    <property type="match status" value="1"/>
</dbReference>
<evidence type="ECO:0000313" key="18">
    <source>
        <dbReference type="Proteomes" id="UP000011747"/>
    </source>
</evidence>
<dbReference type="EC" id="5.6.2.4" evidence="13"/>
<sequence>MGKHPIPLKPDHVSWTDDQWKAIMADGQDILVAAAAGSGKTAVLVERIIQKITSRKNPVDVDELLVVTFTNASAAEMKHRIGQALEEAANQQPNSEHLRKQLGLLNRASISTLHSFCLEVIQKFYYLIDIDPAFRIVENMEGTLLREEALDELFEEEYGKEGNDRFYQLVETFSNDRSDAELQDLVNKLYFFSQSHPNPELWLEQLADMYDVNEEDSIDELPFLGALKFEIGLQLEIAFQLLREGLELTKRPGGPAPRAENFLIDLEMVESLLAAKDSWQDLYEKFQNVTFDRLKSCRGSEYDKTLVDESKNIRDQAKKIIQKIKDDYFSRNPRYYLRDLKEMKDVVETLAYLVKAFMNRYQEKKREKGLVDFSDLEHYCLAILTESESNGERVPSEAALYYQHRFKEVLVDEYQDTNLVQEAILQLVSKRPETDGNLFMVGDVKQSIYRFRLAEPNLFLEKYRRFTADGEGSGLKIDLSKNFRSRYEVLVGTNFLFKQIMGAKVGEIEYDEQAELVKGSSYPEEEEYPVEVVLMDQGEKQERAVSTEEYADQALFDEEDLEQSQIESRWMAGKIRELISERKPIFDPKTQTHRPIQYRDIVILLRSMTWAPEIMEEFKKAGIPVYADLSTGYFNATEIAIMMSLLKVIDNPYQDIPLASVLRSPIVNCSEDELAKIRLHSKKGSYYDALKAFIQAVPKPSEEELHEKVSLFAKELPKWRSKARTGSLSELIWQLYRDTGFYEFVGGLPGGKQRQANLRALYDRARQYESTSFRGLFRFLRFIERMNERGDDLGAARALSEQEDVVRLMTIHASKGLEFPVVFVAGLGKRFNFEDLKKSYLMDKEYGFASSYVSVEKRISYPTIIQMAFKRKKRLESIAEEMRVLYVALTRAKEKLYLIGTLKNAEKAISSWKKALSRSDWLLSEYDRANANCYLDWIGPALVRHRDACLLHEDETDSPSEIQEIWQHPSKWLVHLYHKDEFKETVMNESQEENGWAELVEKGKIVPFESSFQKEITKQLEWKYPFADSVRLRSKQSVSELKRLFEMPDESAGTDLIRRHEKPIFERPKFMQEKKLTPAEIGTAMHAVMQHIPLSVFPTKESIIELVAQLQQKELITAEQAEAIHIEEILGFFETSVGKRLIRADRIWREVPFSMAIEAKELNEKWKDVADSVLVQGIIDCLFEENGQLVLLDYKTGRMDRFVKGGKDVVQVLENRYRIQIALYTRAVEQILKRPLSEAYLYFFDGGRLIEINERL</sequence>
<dbReference type="FunFam" id="3.40.50.300:FF:001196">
    <property type="entry name" value="ATP-dependent helicase/nuclease subunit A"/>
    <property type="match status" value="1"/>
</dbReference>
<dbReference type="Pfam" id="PF00580">
    <property type="entry name" value="UvrD-helicase"/>
    <property type="match status" value="1"/>
</dbReference>
<dbReference type="SUPFAM" id="SSF52980">
    <property type="entry name" value="Restriction endonuclease-like"/>
    <property type="match status" value="1"/>
</dbReference>
<evidence type="ECO:0000256" key="1">
    <source>
        <dbReference type="ARBA" id="ARBA00022722"/>
    </source>
</evidence>
<evidence type="ECO:0000256" key="4">
    <source>
        <dbReference type="ARBA" id="ARBA00022801"/>
    </source>
</evidence>
<dbReference type="Gene3D" id="3.40.50.300">
    <property type="entry name" value="P-loop containing nucleotide triphosphate hydrolases"/>
    <property type="match status" value="4"/>
</dbReference>
<evidence type="ECO:0000259" key="16">
    <source>
        <dbReference type="PROSITE" id="PS51217"/>
    </source>
</evidence>
<dbReference type="GO" id="GO:0000724">
    <property type="term" value="P:double-strand break repair via homologous recombination"/>
    <property type="evidence" value="ECO:0007669"/>
    <property type="project" value="UniProtKB-UniRule"/>
</dbReference>
<feature type="binding site" evidence="14">
    <location>
        <begin position="34"/>
        <end position="41"/>
    </location>
    <ligand>
        <name>ATP</name>
        <dbReference type="ChEBI" id="CHEBI:30616"/>
    </ligand>
</feature>
<keyword evidence="18" id="KW-1185">Reference proteome</keyword>
<dbReference type="Pfam" id="PF13361">
    <property type="entry name" value="UvrD_C"/>
    <property type="match status" value="1"/>
</dbReference>
<dbReference type="AlphaFoldDB" id="G9QK86"/>
<evidence type="ECO:0000256" key="11">
    <source>
        <dbReference type="ARBA" id="ARBA00034617"/>
    </source>
</evidence>
<dbReference type="RefSeq" id="WP_003353727.1">
    <property type="nucleotide sequence ID" value="NZ_JH414748.1"/>
</dbReference>
<dbReference type="InterPro" id="IPR014017">
    <property type="entry name" value="DNA_helicase_UvrD-like_C"/>
</dbReference>
<dbReference type="GO" id="GO:0043138">
    <property type="term" value="F:3'-5' DNA helicase activity"/>
    <property type="evidence" value="ECO:0007669"/>
    <property type="project" value="UniProtKB-UniRule"/>
</dbReference>
<dbReference type="GO" id="GO:0008408">
    <property type="term" value="F:3'-5' exonuclease activity"/>
    <property type="evidence" value="ECO:0007669"/>
    <property type="project" value="UniProtKB-UniRule"/>
</dbReference>
<dbReference type="PANTHER" id="PTHR11070:SF48">
    <property type="entry name" value="ATP-DEPENDENT HELICASE_NUCLEASE SUBUNIT A"/>
    <property type="match status" value="1"/>
</dbReference>
<comment type="catalytic activity">
    <reaction evidence="11 13">
        <text>Couples ATP hydrolysis with the unwinding of duplex DNA by translocating in the 3'-5' direction.</text>
        <dbReference type="EC" id="5.6.2.4"/>
    </reaction>
</comment>
<reference evidence="17 18" key="1">
    <citation type="submission" date="2011-09" db="EMBL/GenBank/DDBJ databases">
        <title>The Genome Sequence of Bacillus smithii 7_3_47FAA.</title>
        <authorList>
            <consortium name="The Broad Institute Genome Sequencing Platform"/>
            <person name="Earl A."/>
            <person name="Ward D."/>
            <person name="Feldgarden M."/>
            <person name="Gevers D."/>
            <person name="Daigneault M."/>
            <person name="Strauss J."/>
            <person name="Allen-Vercoe E."/>
            <person name="Young S.K."/>
            <person name="Zeng Q."/>
            <person name="Gargeya S."/>
            <person name="Fitzgerald M."/>
            <person name="Haas B."/>
            <person name="Abouelleil A."/>
            <person name="Alvarado L."/>
            <person name="Arachchi H.M."/>
            <person name="Berlin A."/>
            <person name="Brown A."/>
            <person name="Chapman S.B."/>
            <person name="Chen Z."/>
            <person name="Dunbar C."/>
            <person name="Freedman E."/>
            <person name="Gearin G."/>
            <person name="Goldberg J."/>
            <person name="Griggs A."/>
            <person name="Gujja S."/>
            <person name="Heiman D."/>
            <person name="Howarth C."/>
            <person name="Larson L."/>
            <person name="Lui A."/>
            <person name="MacDonald P.J.P."/>
            <person name="Montmayeur A."/>
            <person name="Murphy C."/>
            <person name="Neiman D."/>
            <person name="Pearson M."/>
            <person name="Priest M."/>
            <person name="Roberts A."/>
            <person name="Saif S."/>
            <person name="Shea T."/>
            <person name="Shenoy N."/>
            <person name="Sisk P."/>
            <person name="Stolte C."/>
            <person name="Sykes S."/>
            <person name="Wortman J."/>
            <person name="Nusbaum C."/>
            <person name="Birren B."/>
        </authorList>
    </citation>
    <scope>NUCLEOTIDE SEQUENCE [LARGE SCALE GENOMIC DNA]</scope>
    <source>
        <strain evidence="17 18">7_3_47FAA</strain>
    </source>
</reference>
<dbReference type="EC" id="3.1.-.-" evidence="13"/>
<dbReference type="FunFam" id="3.40.50.300:FF:001236">
    <property type="entry name" value="ATP-dependent helicase/nuclease subunit A"/>
    <property type="match status" value="1"/>
</dbReference>
<dbReference type="GO" id="GO:0033202">
    <property type="term" value="C:DNA helicase complex"/>
    <property type="evidence" value="ECO:0007669"/>
    <property type="project" value="TreeGrafter"/>
</dbReference>
<dbReference type="EMBL" id="ACWF01000069">
    <property type="protein sequence ID" value="EHL78448.1"/>
    <property type="molecule type" value="Genomic_DNA"/>
</dbReference>
<organism evidence="17 18">
    <name type="scientific">Bacillus smithii 7_3_47FAA</name>
    <dbReference type="NCBI Taxonomy" id="665952"/>
    <lineage>
        <taxon>Bacteria</taxon>
        <taxon>Bacillati</taxon>
        <taxon>Bacillota</taxon>
        <taxon>Bacilli</taxon>
        <taxon>Bacillales</taxon>
        <taxon>Bacillaceae</taxon>
        <taxon>Bacillus</taxon>
    </lineage>
</organism>
<dbReference type="InterPro" id="IPR038726">
    <property type="entry name" value="PDDEXK_AddAB-type"/>
</dbReference>
<dbReference type="GO" id="GO:0016887">
    <property type="term" value="F:ATP hydrolysis activity"/>
    <property type="evidence" value="ECO:0007669"/>
    <property type="project" value="RHEA"/>
</dbReference>
<evidence type="ECO:0000256" key="3">
    <source>
        <dbReference type="ARBA" id="ARBA00022763"/>
    </source>
</evidence>
<comment type="cofactor">
    <cofactor evidence="13">
        <name>Mg(2+)</name>
        <dbReference type="ChEBI" id="CHEBI:18420"/>
    </cofactor>
</comment>
<dbReference type="Gene3D" id="3.90.320.10">
    <property type="match status" value="1"/>
</dbReference>
<dbReference type="InterPro" id="IPR011604">
    <property type="entry name" value="PDDEXK-like_dom_sf"/>
</dbReference>
<dbReference type="PANTHER" id="PTHR11070">
    <property type="entry name" value="UVRD / RECB / PCRA DNA HELICASE FAMILY MEMBER"/>
    <property type="match status" value="1"/>
</dbReference>
<dbReference type="CDD" id="cd18807">
    <property type="entry name" value="SF1_C_UvrD"/>
    <property type="match status" value="1"/>
</dbReference>
<keyword evidence="4 13" id="KW-0378">Hydrolase</keyword>
<evidence type="ECO:0000256" key="10">
    <source>
        <dbReference type="ARBA" id="ARBA00023235"/>
    </source>
</evidence>
<evidence type="ECO:0000256" key="13">
    <source>
        <dbReference type="HAMAP-Rule" id="MF_01451"/>
    </source>
</evidence>
<proteinExistence type="inferred from homology"/>
<dbReference type="GO" id="GO:0005524">
    <property type="term" value="F:ATP binding"/>
    <property type="evidence" value="ECO:0007669"/>
    <property type="project" value="UniProtKB-UniRule"/>
</dbReference>
<dbReference type="InterPro" id="IPR014016">
    <property type="entry name" value="UvrD-like_ATP-bd"/>
</dbReference>
<gene>
    <name evidence="13" type="primary">addA</name>
    <name evidence="17" type="ORF">HMPREF1015_01625</name>
</gene>
<evidence type="ECO:0000259" key="15">
    <source>
        <dbReference type="PROSITE" id="PS51198"/>
    </source>
</evidence>
<evidence type="ECO:0000256" key="8">
    <source>
        <dbReference type="ARBA" id="ARBA00023125"/>
    </source>
</evidence>
<comment type="catalytic activity">
    <reaction evidence="12 13">
        <text>ATP + H2O = ADP + phosphate + H(+)</text>
        <dbReference type="Rhea" id="RHEA:13065"/>
        <dbReference type="ChEBI" id="CHEBI:15377"/>
        <dbReference type="ChEBI" id="CHEBI:15378"/>
        <dbReference type="ChEBI" id="CHEBI:30616"/>
        <dbReference type="ChEBI" id="CHEBI:43474"/>
        <dbReference type="ChEBI" id="CHEBI:456216"/>
        <dbReference type="EC" id="5.6.2.4"/>
    </reaction>
</comment>
<dbReference type="HAMAP" id="MF_01451">
    <property type="entry name" value="AddA"/>
    <property type="match status" value="1"/>
</dbReference>
<keyword evidence="7 13" id="KW-0067">ATP-binding</keyword>
<dbReference type="Pfam" id="PF12705">
    <property type="entry name" value="PDDEXK_1"/>
    <property type="match status" value="1"/>
</dbReference>
<keyword evidence="8 13" id="KW-0238">DNA-binding</keyword>
<evidence type="ECO:0000256" key="12">
    <source>
        <dbReference type="ARBA" id="ARBA00048988"/>
    </source>
</evidence>
<evidence type="ECO:0000256" key="9">
    <source>
        <dbReference type="ARBA" id="ARBA00023204"/>
    </source>
</evidence>
<dbReference type="InterPro" id="IPR014152">
    <property type="entry name" value="AddA"/>
</dbReference>
<dbReference type="FunFam" id="3.40.50.300:FF:001187">
    <property type="entry name" value="ATP-dependent helicase/nuclease subunit A"/>
    <property type="match status" value="1"/>
</dbReference>
<comment type="similarity">
    <text evidence="13">Belongs to the helicase family. AddA subfamily.</text>
</comment>
<dbReference type="InterPro" id="IPR027417">
    <property type="entry name" value="P-loop_NTPase"/>
</dbReference>
<dbReference type="PROSITE" id="PS51217">
    <property type="entry name" value="UVRD_HELICASE_CTER"/>
    <property type="match status" value="1"/>
</dbReference>
<dbReference type="CDD" id="cd17932">
    <property type="entry name" value="DEXQc_UvrD"/>
    <property type="match status" value="1"/>
</dbReference>
<keyword evidence="3 13" id="KW-0227">DNA damage</keyword>
<dbReference type="PATRIC" id="fig|665952.3.peg.1416"/>
<dbReference type="InterPro" id="IPR011335">
    <property type="entry name" value="Restrct_endonuc-II-like"/>
</dbReference>
<evidence type="ECO:0000313" key="17">
    <source>
        <dbReference type="EMBL" id="EHL78448.1"/>
    </source>
</evidence>
<keyword evidence="6 13" id="KW-0269">Exonuclease</keyword>
<feature type="domain" description="UvrD-like helicase ATP-binding" evidence="15">
    <location>
        <begin position="13"/>
        <end position="486"/>
    </location>
</feature>
<comment type="function">
    <text evidence="13">The heterodimer acts as both an ATP-dependent DNA helicase and an ATP-dependent, dual-direction single-stranded exonuclease. Recognizes the chi site generating a DNA molecule suitable for the initiation of homologous recombination. The AddA nuclease domain is required for chi fragment generation; this subunit has the helicase and 3' -&gt; 5' nuclease activities.</text>
</comment>
<evidence type="ECO:0000256" key="14">
    <source>
        <dbReference type="PROSITE-ProRule" id="PRU00560"/>
    </source>
</evidence>
<keyword evidence="5 13" id="KW-0347">Helicase</keyword>
<keyword evidence="2 13" id="KW-0547">Nucleotide-binding</keyword>
<dbReference type="GO" id="GO:0005829">
    <property type="term" value="C:cytosol"/>
    <property type="evidence" value="ECO:0007669"/>
    <property type="project" value="TreeGrafter"/>
</dbReference>
<dbReference type="InterPro" id="IPR000212">
    <property type="entry name" value="DNA_helicase_UvrD/REP"/>
</dbReference>
<dbReference type="HOGENOM" id="CLU_001114_3_1_9"/>
<evidence type="ECO:0000256" key="6">
    <source>
        <dbReference type="ARBA" id="ARBA00022839"/>
    </source>
</evidence>
<comment type="caution">
    <text evidence="17">The sequence shown here is derived from an EMBL/GenBank/DDBJ whole genome shotgun (WGS) entry which is preliminary data.</text>
</comment>
<evidence type="ECO:0000256" key="7">
    <source>
        <dbReference type="ARBA" id="ARBA00022840"/>
    </source>
</evidence>
<dbReference type="NCBIfam" id="TIGR02785">
    <property type="entry name" value="addA_Gpos"/>
    <property type="match status" value="1"/>
</dbReference>
<feature type="domain" description="UvrD-like helicase C-terminal" evidence="16">
    <location>
        <begin position="523"/>
        <end position="816"/>
    </location>
</feature>
<name>G9QK86_9BACI</name>
<accession>G9QK86</accession>
<dbReference type="Proteomes" id="UP000011747">
    <property type="component" value="Unassembled WGS sequence"/>
</dbReference>
<dbReference type="PROSITE" id="PS51198">
    <property type="entry name" value="UVRD_HELICASE_ATP_BIND"/>
    <property type="match status" value="1"/>
</dbReference>
<keyword evidence="10 13" id="KW-0413">Isomerase</keyword>
<evidence type="ECO:0000256" key="2">
    <source>
        <dbReference type="ARBA" id="ARBA00022741"/>
    </source>
</evidence>